<gene>
    <name evidence="2" type="ORF">PHYSODRAFT_342811</name>
</gene>
<accession>G5AHP0</accession>
<keyword evidence="1" id="KW-0175">Coiled coil</keyword>
<dbReference type="InterPro" id="IPR023296">
    <property type="entry name" value="Glyco_hydro_beta-prop_sf"/>
</dbReference>
<dbReference type="EMBL" id="JH159171">
    <property type="protein sequence ID" value="EGZ04961.1"/>
    <property type="molecule type" value="Genomic_DNA"/>
</dbReference>
<dbReference type="AlphaFoldDB" id="G5AHP0"/>
<sequence>MSGFETVPGASVQGTTTAVPVQPVAVAVTHDNIEYEGTTTFAPQLMQIYRYSLSLKSCTLRAWLENCDNKKQWSIVLVEYVDATNYIPNVGVLDYIESTKDDRLRLEFSVNIQAMLHPRVLTYVFNLEPISVERINVLEAKLRDLQDEVQHLRHGAGAGFVVVELQNSVVSKVAKLVVDSSAADGGVGERRRITQHIWWSAAADTYVNPEACSGVCVNTNDPSIIRRADGTYFRFSTGDGIAVYSAPKITASKTSSSMVRAIRPPRPTYMNSQVSGFYFRPCRNKNDEVILEYFRCRCGTCFRELLNRAVEDASELPRSLQSTEESHLQQEFSVKIQAMLRPRMLTYAFDLEPISVERVDILEAKLRDLQDEVKDLRSDAAVNTIVAELQDVVKKLQRDLSEREVADADLRNQVGSLQTELITASEELKNLRQHLSGREEVISRLQNDIEGLESAAERHETIRLEATSRIT</sequence>
<dbReference type="Proteomes" id="UP000002640">
    <property type="component" value="Unassembled WGS sequence"/>
</dbReference>
<dbReference type="KEGG" id="psoj:PHYSODRAFT_342811"/>
<feature type="coiled-coil region" evidence="1">
    <location>
        <begin position="359"/>
        <end position="462"/>
    </location>
</feature>
<evidence type="ECO:0000313" key="3">
    <source>
        <dbReference type="Proteomes" id="UP000002640"/>
    </source>
</evidence>
<dbReference type="SUPFAM" id="SSF75005">
    <property type="entry name" value="Arabinanase/levansucrase/invertase"/>
    <property type="match status" value="1"/>
</dbReference>
<keyword evidence="3" id="KW-1185">Reference proteome</keyword>
<name>G5AHP0_PHYSP</name>
<evidence type="ECO:0000256" key="1">
    <source>
        <dbReference type="SAM" id="Coils"/>
    </source>
</evidence>
<reference evidence="2 3" key="1">
    <citation type="journal article" date="2006" name="Science">
        <title>Phytophthora genome sequences uncover evolutionary origins and mechanisms of pathogenesis.</title>
        <authorList>
            <person name="Tyler B.M."/>
            <person name="Tripathy S."/>
            <person name="Zhang X."/>
            <person name="Dehal P."/>
            <person name="Jiang R.H."/>
            <person name="Aerts A."/>
            <person name="Arredondo F.D."/>
            <person name="Baxter L."/>
            <person name="Bensasson D."/>
            <person name="Beynon J.L."/>
            <person name="Chapman J."/>
            <person name="Damasceno C.M."/>
            <person name="Dorrance A.E."/>
            <person name="Dou D."/>
            <person name="Dickerman A.W."/>
            <person name="Dubchak I.L."/>
            <person name="Garbelotto M."/>
            <person name="Gijzen M."/>
            <person name="Gordon S.G."/>
            <person name="Govers F."/>
            <person name="Grunwald N.J."/>
            <person name="Huang W."/>
            <person name="Ivors K.L."/>
            <person name="Jones R.W."/>
            <person name="Kamoun S."/>
            <person name="Krampis K."/>
            <person name="Lamour K.H."/>
            <person name="Lee M.K."/>
            <person name="McDonald W.H."/>
            <person name="Medina M."/>
            <person name="Meijer H.J."/>
            <person name="Nordberg E.K."/>
            <person name="Maclean D.J."/>
            <person name="Ospina-Giraldo M.D."/>
            <person name="Morris P.F."/>
            <person name="Phuntumart V."/>
            <person name="Putnam N.H."/>
            <person name="Rash S."/>
            <person name="Rose J.K."/>
            <person name="Sakihama Y."/>
            <person name="Salamov A.A."/>
            <person name="Savidor A."/>
            <person name="Scheuring C.F."/>
            <person name="Smith B.M."/>
            <person name="Sobral B.W."/>
            <person name="Terry A."/>
            <person name="Torto-Alalibo T.A."/>
            <person name="Win J."/>
            <person name="Xu Z."/>
            <person name="Zhang H."/>
            <person name="Grigoriev I.V."/>
            <person name="Rokhsar D.S."/>
            <person name="Boore J.L."/>
        </authorList>
    </citation>
    <scope>NUCLEOTIDE SEQUENCE [LARGE SCALE GENOMIC DNA]</scope>
    <source>
        <strain evidence="2 3">P6497</strain>
    </source>
</reference>
<proteinExistence type="predicted"/>
<evidence type="ECO:0000313" key="2">
    <source>
        <dbReference type="EMBL" id="EGZ04961.1"/>
    </source>
</evidence>
<protein>
    <submittedName>
        <fullName evidence="2">Uncharacterized protein</fullName>
    </submittedName>
</protein>
<organism evidence="2 3">
    <name type="scientific">Phytophthora sojae (strain P6497)</name>
    <name type="common">Soybean stem and root rot agent</name>
    <name type="synonym">Phytophthora megasperma f. sp. glycines</name>
    <dbReference type="NCBI Taxonomy" id="1094619"/>
    <lineage>
        <taxon>Eukaryota</taxon>
        <taxon>Sar</taxon>
        <taxon>Stramenopiles</taxon>
        <taxon>Oomycota</taxon>
        <taxon>Peronosporomycetes</taxon>
        <taxon>Peronosporales</taxon>
        <taxon>Peronosporaceae</taxon>
        <taxon>Phytophthora</taxon>
    </lineage>
</organism>
<dbReference type="InParanoid" id="G5AHP0"/>
<dbReference type="STRING" id="1094619.G5AHP0"/>
<dbReference type="GeneID" id="20648394"/>
<dbReference type="RefSeq" id="XP_009539591.1">
    <property type="nucleotide sequence ID" value="XM_009541296.1"/>
</dbReference>